<evidence type="ECO:0000259" key="3">
    <source>
        <dbReference type="Pfam" id="PF21789"/>
    </source>
</evidence>
<evidence type="ECO:0000313" key="4">
    <source>
        <dbReference type="EMBL" id="KYN04683.1"/>
    </source>
</evidence>
<dbReference type="Pfam" id="PF21788">
    <property type="entry name" value="TNP-like_GBD"/>
    <property type="match status" value="1"/>
</dbReference>
<dbReference type="InterPro" id="IPR021896">
    <property type="entry name" value="THAP9-like_HTH"/>
</dbReference>
<evidence type="ECO:0000313" key="5">
    <source>
        <dbReference type="Proteomes" id="UP000078542"/>
    </source>
</evidence>
<dbReference type="Pfam" id="PF12017">
    <property type="entry name" value="Tnp_P_element"/>
    <property type="match status" value="1"/>
</dbReference>
<dbReference type="Proteomes" id="UP000078542">
    <property type="component" value="Unassembled WGS sequence"/>
</dbReference>
<feature type="domain" description="Transposable element P transposase-like GTP-binding insertion" evidence="2">
    <location>
        <begin position="124"/>
        <end position="219"/>
    </location>
</feature>
<name>A0A151IK83_9HYME</name>
<feature type="domain" description="THAP9-like helix-turn-helix" evidence="1">
    <location>
        <begin position="13"/>
        <end position="68"/>
    </location>
</feature>
<dbReference type="InterPro" id="IPR048367">
    <property type="entry name" value="TNP-like_RNaseH_C"/>
</dbReference>
<accession>A0A151IK83</accession>
<keyword evidence="5" id="KW-1185">Reference proteome</keyword>
<evidence type="ECO:0008006" key="6">
    <source>
        <dbReference type="Google" id="ProtNLM"/>
    </source>
</evidence>
<gene>
    <name evidence="4" type="ORF">ALC62_04443</name>
</gene>
<dbReference type="AlphaFoldDB" id="A0A151IK83"/>
<dbReference type="EMBL" id="KQ977241">
    <property type="protein sequence ID" value="KYN04683.1"/>
    <property type="molecule type" value="Genomic_DNA"/>
</dbReference>
<evidence type="ECO:0000259" key="2">
    <source>
        <dbReference type="Pfam" id="PF21788"/>
    </source>
</evidence>
<evidence type="ECO:0000259" key="1">
    <source>
        <dbReference type="Pfam" id="PF12017"/>
    </source>
</evidence>
<dbReference type="PANTHER" id="PTHR47577:SF2">
    <property type="entry name" value="THAP DOMAIN CONTAINING 9"/>
    <property type="match status" value="1"/>
</dbReference>
<feature type="domain" description="Transposable element P transposase-like RNase H C-terminal" evidence="3">
    <location>
        <begin position="273"/>
        <end position="307"/>
    </location>
</feature>
<proteinExistence type="predicted"/>
<protein>
    <recommendedName>
        <fullName evidence="6">THAP domain-containing protein 9</fullName>
    </recommendedName>
</protein>
<sequence>MLFNFFKDLPLHVQELITRMKNRNPTAPFPASLKTFARTLHFHTPAAYDVVRNSFLKCLPCVQTLNNWIGSKQYKPGISEDTINNVSSMVREEMKTGKQIIFNVTFDEMHIKQHKFWDENAHSNYFAIKGPLIYNKNEYIHWSFIKKLNDKQQKEKLHCASKIRNRHVNFYTEKMKVCLAAQVLSNSTALALHFNEITLNDMNFAHSSATAHWKSMFKNKASKVENVTTRKSVIVCDSVSTGFVGFIISLQNLYNNLSKYLIDNNFVDYVLSYKLSQDHVEMFFSSLRRMNGNNNNPTVTQYLSAYKKVLRSWTVIQTGNSGE</sequence>
<dbReference type="STRING" id="456900.A0A151IK83"/>
<dbReference type="PANTHER" id="PTHR47577">
    <property type="entry name" value="THAP DOMAIN-CONTAINING PROTEIN 6"/>
    <property type="match status" value="1"/>
</dbReference>
<dbReference type="InterPro" id="IPR048366">
    <property type="entry name" value="TNP-like_GBD"/>
</dbReference>
<organism evidence="4 5">
    <name type="scientific">Cyphomyrmex costatus</name>
    <dbReference type="NCBI Taxonomy" id="456900"/>
    <lineage>
        <taxon>Eukaryota</taxon>
        <taxon>Metazoa</taxon>
        <taxon>Ecdysozoa</taxon>
        <taxon>Arthropoda</taxon>
        <taxon>Hexapoda</taxon>
        <taxon>Insecta</taxon>
        <taxon>Pterygota</taxon>
        <taxon>Neoptera</taxon>
        <taxon>Endopterygota</taxon>
        <taxon>Hymenoptera</taxon>
        <taxon>Apocrita</taxon>
        <taxon>Aculeata</taxon>
        <taxon>Formicoidea</taxon>
        <taxon>Formicidae</taxon>
        <taxon>Myrmicinae</taxon>
        <taxon>Cyphomyrmex</taxon>
    </lineage>
</organism>
<dbReference type="Pfam" id="PF21789">
    <property type="entry name" value="TNP-like_RNaseH_C"/>
    <property type="match status" value="1"/>
</dbReference>
<reference evidence="4 5" key="1">
    <citation type="submission" date="2016-03" db="EMBL/GenBank/DDBJ databases">
        <title>Cyphomyrmex costatus WGS genome.</title>
        <authorList>
            <person name="Nygaard S."/>
            <person name="Hu H."/>
            <person name="Boomsma J."/>
            <person name="Zhang G."/>
        </authorList>
    </citation>
    <scope>NUCLEOTIDE SEQUENCE [LARGE SCALE GENOMIC DNA]</scope>
    <source>
        <strain evidence="4">MS0001</strain>
        <tissue evidence="4">Whole body</tissue>
    </source>
</reference>